<dbReference type="EC" id="1.11.1.-" evidence="13"/>
<name>A0A0H2RIC0_9AGAM</name>
<dbReference type="Gene3D" id="1.10.420.10">
    <property type="entry name" value="Peroxidase, domain 2"/>
    <property type="match status" value="1"/>
</dbReference>
<dbReference type="InterPro" id="IPR024589">
    <property type="entry name" value="Ligninase_C"/>
</dbReference>
<dbReference type="Pfam" id="PF11895">
    <property type="entry name" value="Peroxidase_ext"/>
    <property type="match status" value="1"/>
</dbReference>
<keyword evidence="4 10" id="KW-0479">Metal-binding</keyword>
<evidence type="ECO:0000256" key="9">
    <source>
        <dbReference type="PIRSR" id="PIRSR601621-1"/>
    </source>
</evidence>
<evidence type="ECO:0000256" key="4">
    <source>
        <dbReference type="ARBA" id="ARBA00022723"/>
    </source>
</evidence>
<feature type="domain" description="Plant heme peroxidase family profile" evidence="14">
    <location>
        <begin position="123"/>
        <end position="342"/>
    </location>
</feature>
<comment type="similarity">
    <text evidence="1 13">Belongs to the peroxidase family. Ligninase subfamily.</text>
</comment>
<feature type="disulfide bond" evidence="12">
    <location>
        <begin position="26"/>
        <end position="39"/>
    </location>
</feature>
<dbReference type="PRINTS" id="PR00462">
    <property type="entry name" value="LIGNINASE"/>
</dbReference>
<evidence type="ECO:0000256" key="8">
    <source>
        <dbReference type="ARBA" id="ARBA00023180"/>
    </source>
</evidence>
<evidence type="ECO:0000256" key="5">
    <source>
        <dbReference type="ARBA" id="ARBA00022729"/>
    </source>
</evidence>
<protein>
    <recommendedName>
        <fullName evidence="13">Peroxidase</fullName>
        <ecNumber evidence="13">1.11.1.-</ecNumber>
    </recommendedName>
</protein>
<dbReference type="Proteomes" id="UP000053477">
    <property type="component" value="Unassembled WGS sequence"/>
</dbReference>
<proteinExistence type="inferred from homology"/>
<keyword evidence="12" id="KW-1015">Disulfide bond</keyword>
<dbReference type="PANTHER" id="PTHR31356:SF66">
    <property type="entry name" value="CATALASE-PEROXIDASE"/>
    <property type="match status" value="1"/>
</dbReference>
<dbReference type="GO" id="GO:0034599">
    <property type="term" value="P:cellular response to oxidative stress"/>
    <property type="evidence" value="ECO:0007669"/>
    <property type="project" value="InterPro"/>
</dbReference>
<dbReference type="InterPro" id="IPR044831">
    <property type="entry name" value="Ccp1-like"/>
</dbReference>
<dbReference type="InterPro" id="IPR001621">
    <property type="entry name" value="Ligninase"/>
</dbReference>
<dbReference type="InterPro" id="IPR002016">
    <property type="entry name" value="Haem_peroxidase"/>
</dbReference>
<dbReference type="InterPro" id="IPR019794">
    <property type="entry name" value="Peroxidases_AS"/>
</dbReference>
<evidence type="ECO:0000256" key="6">
    <source>
        <dbReference type="ARBA" id="ARBA00023002"/>
    </source>
</evidence>
<feature type="site" description="Transition state stabilizer" evidence="11">
    <location>
        <position position="66"/>
    </location>
</feature>
<dbReference type="OrthoDB" id="2113341at2759"/>
<dbReference type="InterPro" id="IPR010255">
    <property type="entry name" value="Haem_peroxidase_sf"/>
</dbReference>
<evidence type="ECO:0000256" key="11">
    <source>
        <dbReference type="PIRSR" id="PIRSR601621-3"/>
    </source>
</evidence>
<feature type="chain" id="PRO_5006986871" description="Peroxidase" evidence="13">
    <location>
        <begin position="19"/>
        <end position="370"/>
    </location>
</feature>
<dbReference type="GO" id="GO:0000302">
    <property type="term" value="P:response to reactive oxygen species"/>
    <property type="evidence" value="ECO:0007669"/>
    <property type="project" value="TreeGrafter"/>
</dbReference>
<evidence type="ECO:0000256" key="7">
    <source>
        <dbReference type="ARBA" id="ARBA00023004"/>
    </source>
</evidence>
<evidence type="ECO:0000256" key="13">
    <source>
        <dbReference type="RuleBase" id="RU363051"/>
    </source>
</evidence>
<feature type="active site" description="Proton acceptor" evidence="9">
    <location>
        <position position="70"/>
    </location>
</feature>
<evidence type="ECO:0000256" key="12">
    <source>
        <dbReference type="PIRSR" id="PIRSR601621-4"/>
    </source>
</evidence>
<feature type="binding site" evidence="10">
    <location>
        <position position="71"/>
    </location>
    <ligand>
        <name>Ca(2+)</name>
        <dbReference type="ChEBI" id="CHEBI:29108"/>
        <label>1</label>
    </ligand>
</feature>
<organism evidence="15 16">
    <name type="scientific">Schizopora paradoxa</name>
    <dbReference type="NCBI Taxonomy" id="27342"/>
    <lineage>
        <taxon>Eukaryota</taxon>
        <taxon>Fungi</taxon>
        <taxon>Dikarya</taxon>
        <taxon>Basidiomycota</taxon>
        <taxon>Agaricomycotina</taxon>
        <taxon>Agaricomycetes</taxon>
        <taxon>Hymenochaetales</taxon>
        <taxon>Schizoporaceae</taxon>
        <taxon>Schizopora</taxon>
    </lineage>
</organism>
<evidence type="ECO:0000256" key="3">
    <source>
        <dbReference type="ARBA" id="ARBA00022617"/>
    </source>
</evidence>
<comment type="cofactor">
    <cofactor evidence="10 13">
        <name>Ca(2+)</name>
        <dbReference type="ChEBI" id="CHEBI:29108"/>
    </cofactor>
    <text evidence="10 13">Binds 2 calcium ions per subunit.</text>
</comment>
<dbReference type="GO" id="GO:0046872">
    <property type="term" value="F:metal ion binding"/>
    <property type="evidence" value="ECO:0007669"/>
    <property type="project" value="UniProtKB-UniRule"/>
</dbReference>
<comment type="cofactor">
    <cofactor evidence="10">
        <name>heme b</name>
        <dbReference type="ChEBI" id="CHEBI:60344"/>
    </cofactor>
    <text evidence="10">Binds 1 heme b (iron(II)-protoporphyrin IX) group per subunit.</text>
</comment>
<dbReference type="GO" id="GO:0020037">
    <property type="term" value="F:heme binding"/>
    <property type="evidence" value="ECO:0007669"/>
    <property type="project" value="UniProtKB-UniRule"/>
</dbReference>
<keyword evidence="16" id="KW-1185">Reference proteome</keyword>
<evidence type="ECO:0000256" key="2">
    <source>
        <dbReference type="ARBA" id="ARBA00022559"/>
    </source>
</evidence>
<keyword evidence="10 13" id="KW-0106">Calcium</keyword>
<dbReference type="PRINTS" id="PR00458">
    <property type="entry name" value="PEROXIDASE"/>
</dbReference>
<feature type="disulfide bond" evidence="12">
    <location>
        <begin position="272"/>
        <end position="338"/>
    </location>
</feature>
<reference evidence="15 16" key="1">
    <citation type="submission" date="2015-04" db="EMBL/GenBank/DDBJ databases">
        <title>Complete genome sequence of Schizopora paradoxa KUC8140, a cosmopolitan wood degrader in East Asia.</title>
        <authorList>
            <consortium name="DOE Joint Genome Institute"/>
            <person name="Min B."/>
            <person name="Park H."/>
            <person name="Jang Y."/>
            <person name="Kim J.-J."/>
            <person name="Kim K.H."/>
            <person name="Pangilinan J."/>
            <person name="Lipzen A."/>
            <person name="Riley R."/>
            <person name="Grigoriev I.V."/>
            <person name="Spatafora J.W."/>
            <person name="Choi I.-G."/>
        </authorList>
    </citation>
    <scope>NUCLEOTIDE SEQUENCE [LARGE SCALE GENOMIC DNA]</scope>
    <source>
        <strain evidence="15 16">KUC8140</strain>
    </source>
</reference>
<feature type="binding site" evidence="10">
    <location>
        <position position="88"/>
    </location>
    <ligand>
        <name>Ca(2+)</name>
        <dbReference type="ChEBI" id="CHEBI:29108"/>
        <label>1</label>
    </ligand>
</feature>
<dbReference type="PROSITE" id="PS50873">
    <property type="entry name" value="PEROXIDASE_4"/>
    <property type="match status" value="1"/>
</dbReference>
<keyword evidence="6 13" id="KW-0560">Oxidoreductase</keyword>
<evidence type="ECO:0000313" key="15">
    <source>
        <dbReference type="EMBL" id="KLO11720.1"/>
    </source>
</evidence>
<feature type="binding site" evidence="10">
    <location>
        <position position="220"/>
    </location>
    <ligand>
        <name>Ca(2+)</name>
        <dbReference type="ChEBI" id="CHEBI:29108"/>
        <label>2</label>
    </ligand>
</feature>
<feature type="binding site" evidence="10">
    <location>
        <position position="213"/>
    </location>
    <ligand>
        <name>Ca(2+)</name>
        <dbReference type="ChEBI" id="CHEBI:29108"/>
        <label>2</label>
    </ligand>
</feature>
<feature type="disulfide bond" evidence="12">
    <location>
        <begin position="57"/>
        <end position="140"/>
    </location>
</feature>
<dbReference type="InParanoid" id="A0A0H2RIC0"/>
<feature type="disulfide bond" evidence="12">
    <location>
        <begin position="38"/>
        <end position="308"/>
    </location>
</feature>
<dbReference type="PANTHER" id="PTHR31356">
    <property type="entry name" value="THYLAKOID LUMENAL 29 KDA PROTEIN, CHLOROPLASTIC-RELATED"/>
    <property type="match status" value="1"/>
</dbReference>
<sequence length="370" mass="39125">MVLKLSVALLALACTVSASYYKRITCPGGKHTASHEACCVFFDLADELQKTKFDSQCGEEAHESLRLCFHDAIGFSKSMGPAAGTGADGSIMLFNDTELMDPANNGVDDAIDLLSPLLQTFPVSAGDLIQFAGAVAVSNCPGSPRLEFLAGRPNATHPAALGLVPKPEDNVNKIFARLKDAGFTPQELVALLVSHTVARSDTLIANRSAVPFDSTPFTFDSQVFLEVLLKGTKSLPPSAGEAPAQVPNALAAQGEMRLQSDFAIAHDPETACTWQDMINDQELMMSSFKSAMAKLAVTGQDTYDFVDCSEAVPIPQPAVNKATTFPAGTGPKDVQQSCKKPFPALKTDPGTPTTIPECIDGNTNLADCPS</sequence>
<dbReference type="GO" id="GO:0004601">
    <property type="term" value="F:peroxidase activity"/>
    <property type="evidence" value="ECO:0007669"/>
    <property type="project" value="UniProtKB-KW"/>
</dbReference>
<feature type="binding site" description="axial binding residue" evidence="10">
    <location>
        <position position="195"/>
    </location>
    <ligand>
        <name>heme b</name>
        <dbReference type="ChEBI" id="CHEBI:60344"/>
    </ligand>
    <ligandPart>
        <name>Fe</name>
        <dbReference type="ChEBI" id="CHEBI:18248"/>
    </ligandPart>
</feature>
<dbReference type="PROSITE" id="PS00436">
    <property type="entry name" value="PEROXIDASE_2"/>
    <property type="match status" value="1"/>
</dbReference>
<dbReference type="Gene3D" id="1.10.520.10">
    <property type="match status" value="1"/>
</dbReference>
<feature type="binding site" evidence="10">
    <location>
        <position position="215"/>
    </location>
    <ligand>
        <name>Ca(2+)</name>
        <dbReference type="ChEBI" id="CHEBI:29108"/>
        <label>2</label>
    </ligand>
</feature>
<evidence type="ECO:0000259" key="14">
    <source>
        <dbReference type="PROSITE" id="PS50873"/>
    </source>
</evidence>
<dbReference type="EMBL" id="KQ085993">
    <property type="protein sequence ID" value="KLO11720.1"/>
    <property type="molecule type" value="Genomic_DNA"/>
</dbReference>
<keyword evidence="3 10" id="KW-0349">Heme</keyword>
<dbReference type="GO" id="GO:0042744">
    <property type="term" value="P:hydrogen peroxide catabolic process"/>
    <property type="evidence" value="ECO:0007669"/>
    <property type="project" value="TreeGrafter"/>
</dbReference>
<dbReference type="STRING" id="27342.A0A0H2RIC0"/>
<keyword evidence="8" id="KW-0325">Glycoprotein</keyword>
<evidence type="ECO:0000313" key="16">
    <source>
        <dbReference type="Proteomes" id="UP000053477"/>
    </source>
</evidence>
<feature type="binding site" evidence="10">
    <location>
        <position position="90"/>
    </location>
    <ligand>
        <name>Ca(2+)</name>
        <dbReference type="ChEBI" id="CHEBI:29108"/>
        <label>1</label>
    </ligand>
</feature>
<dbReference type="SUPFAM" id="SSF48113">
    <property type="entry name" value="Heme-dependent peroxidases"/>
    <property type="match status" value="1"/>
</dbReference>
<feature type="signal peptide" evidence="13">
    <location>
        <begin position="1"/>
        <end position="18"/>
    </location>
</feature>
<gene>
    <name evidence="15" type="ORF">SCHPADRAFT_830571</name>
</gene>
<dbReference type="Pfam" id="PF00141">
    <property type="entry name" value="peroxidase"/>
    <property type="match status" value="1"/>
</dbReference>
<evidence type="ECO:0000256" key="1">
    <source>
        <dbReference type="ARBA" id="ARBA00006089"/>
    </source>
</evidence>
<feature type="binding site" evidence="10">
    <location>
        <position position="86"/>
    </location>
    <ligand>
        <name>Ca(2+)</name>
        <dbReference type="ChEBI" id="CHEBI:29108"/>
        <label>1</label>
    </ligand>
</feature>
<keyword evidence="5 13" id="KW-0732">Signal</keyword>
<keyword evidence="7 10" id="KW-0408">Iron</keyword>
<evidence type="ECO:0000256" key="10">
    <source>
        <dbReference type="PIRSR" id="PIRSR601621-2"/>
    </source>
</evidence>
<keyword evidence="2 13" id="KW-0575">Peroxidase</keyword>
<feature type="binding site" evidence="10">
    <location>
        <position position="196"/>
    </location>
    <ligand>
        <name>Ca(2+)</name>
        <dbReference type="ChEBI" id="CHEBI:29108"/>
        <label>2</label>
    </ligand>
</feature>
<accession>A0A0H2RIC0</accession>
<dbReference type="AlphaFoldDB" id="A0A0H2RIC0"/>